<protein>
    <submittedName>
        <fullName evidence="1">Uncharacterized protein</fullName>
    </submittedName>
</protein>
<comment type="caution">
    <text evidence="1">The sequence shown here is derived from an EMBL/GenBank/DDBJ whole genome shotgun (WGS) entry which is preliminary data.</text>
</comment>
<dbReference type="STRING" id="1618408.UU23_C0003G0029"/>
<proteinExistence type="predicted"/>
<gene>
    <name evidence="1" type="ORF">UU23_C0003G0029</name>
</gene>
<organism evidence="1 2">
    <name type="scientific">Candidatus Curtissbacteria bacterium GW2011_GWA1_40_9</name>
    <dbReference type="NCBI Taxonomy" id="1618408"/>
    <lineage>
        <taxon>Bacteria</taxon>
        <taxon>Candidatus Curtissiibacteriota</taxon>
    </lineage>
</organism>
<reference evidence="1 2" key="1">
    <citation type="journal article" date="2015" name="Nature">
        <title>rRNA introns, odd ribosomes, and small enigmatic genomes across a large radiation of phyla.</title>
        <authorList>
            <person name="Brown C.T."/>
            <person name="Hug L.A."/>
            <person name="Thomas B.C."/>
            <person name="Sharon I."/>
            <person name="Castelle C.J."/>
            <person name="Singh A."/>
            <person name="Wilkins M.J."/>
            <person name="Williams K.H."/>
            <person name="Banfield J.F."/>
        </authorList>
    </citation>
    <scope>NUCLEOTIDE SEQUENCE [LARGE SCALE GENOMIC DNA]</scope>
</reference>
<sequence length="230" mass="26366">MSKEQKFISQELRFEFEDNEILHIDNGSIKIHTALAKDQFGIERIYHKLINEQKVQPESIVSHLVGNQILVIAARGVEIFLHQRDEEDKQVPANSLELWNLEKPYITGNQSDAVYVAKFQGDDMTFLVQYLHPNSVSSHHRHHKATEHFFSPCGTEHGYIWLNQYKTIPIIGHRAIGPEDPHMVFALSKPVVSFILQNTDEFEHDPTGLERASIEFLNSQVVDAGLYPIT</sequence>
<dbReference type="EMBL" id="LBZV01000003">
    <property type="protein sequence ID" value="KKR78131.1"/>
    <property type="molecule type" value="Genomic_DNA"/>
</dbReference>
<evidence type="ECO:0000313" key="2">
    <source>
        <dbReference type="Proteomes" id="UP000034292"/>
    </source>
</evidence>
<dbReference type="Proteomes" id="UP000034292">
    <property type="component" value="Unassembled WGS sequence"/>
</dbReference>
<dbReference type="AlphaFoldDB" id="A0A0G0TTG4"/>
<evidence type="ECO:0000313" key="1">
    <source>
        <dbReference type="EMBL" id="KKR78131.1"/>
    </source>
</evidence>
<name>A0A0G0TTG4_9BACT</name>
<accession>A0A0G0TTG4</accession>